<accession>A0ABV0S1N2</accession>
<evidence type="ECO:0000313" key="2">
    <source>
        <dbReference type="Proteomes" id="UP001434883"/>
    </source>
</evidence>
<sequence length="108" mass="12496">MSYQSQFAEKRIKAQSTGRLTANQTFSVLADFNYFKQVRLKIRTSVGHSAIIAIKHLHFSQQYSYKKCRKTPSKESVMLWACWSSKGPGNLVRVHDIINSLEKQEIFK</sequence>
<dbReference type="Proteomes" id="UP001434883">
    <property type="component" value="Unassembled WGS sequence"/>
</dbReference>
<organism evidence="1 2">
    <name type="scientific">Xenoophorus captivus</name>
    <dbReference type="NCBI Taxonomy" id="1517983"/>
    <lineage>
        <taxon>Eukaryota</taxon>
        <taxon>Metazoa</taxon>
        <taxon>Chordata</taxon>
        <taxon>Craniata</taxon>
        <taxon>Vertebrata</taxon>
        <taxon>Euteleostomi</taxon>
        <taxon>Actinopterygii</taxon>
        <taxon>Neopterygii</taxon>
        <taxon>Teleostei</taxon>
        <taxon>Neoteleostei</taxon>
        <taxon>Acanthomorphata</taxon>
        <taxon>Ovalentaria</taxon>
        <taxon>Atherinomorphae</taxon>
        <taxon>Cyprinodontiformes</taxon>
        <taxon>Goodeidae</taxon>
        <taxon>Xenoophorus</taxon>
    </lineage>
</organism>
<protein>
    <recommendedName>
        <fullName evidence="3">Transposase</fullName>
    </recommendedName>
</protein>
<keyword evidence="2" id="KW-1185">Reference proteome</keyword>
<reference evidence="1 2" key="1">
    <citation type="submission" date="2021-06" db="EMBL/GenBank/DDBJ databases">
        <authorList>
            <person name="Palmer J.M."/>
        </authorList>
    </citation>
    <scope>NUCLEOTIDE SEQUENCE [LARGE SCALE GENOMIC DNA]</scope>
    <source>
        <strain evidence="1 2">XC_2019</strain>
        <tissue evidence="1">Muscle</tissue>
    </source>
</reference>
<proteinExistence type="predicted"/>
<name>A0ABV0S1N2_9TELE</name>
<comment type="caution">
    <text evidence="1">The sequence shown here is derived from an EMBL/GenBank/DDBJ whole genome shotgun (WGS) entry which is preliminary data.</text>
</comment>
<evidence type="ECO:0000313" key="1">
    <source>
        <dbReference type="EMBL" id="MEQ2214291.1"/>
    </source>
</evidence>
<dbReference type="EMBL" id="JAHRIN010067313">
    <property type="protein sequence ID" value="MEQ2214291.1"/>
    <property type="molecule type" value="Genomic_DNA"/>
</dbReference>
<gene>
    <name evidence="1" type="ORF">XENOCAPTIV_030509</name>
</gene>
<evidence type="ECO:0008006" key="3">
    <source>
        <dbReference type="Google" id="ProtNLM"/>
    </source>
</evidence>